<dbReference type="Gene3D" id="2.60.120.10">
    <property type="entry name" value="Jelly Rolls"/>
    <property type="match status" value="1"/>
</dbReference>
<evidence type="ECO:0000313" key="2">
    <source>
        <dbReference type="EMBL" id="MCI0755030.1"/>
    </source>
</evidence>
<dbReference type="RefSeq" id="WP_157985899.1">
    <property type="nucleotide sequence ID" value="NZ_JALBUU010000028.1"/>
</dbReference>
<dbReference type="SMART" id="SM00100">
    <property type="entry name" value="cNMP"/>
    <property type="match status" value="1"/>
</dbReference>
<dbReference type="PROSITE" id="PS50042">
    <property type="entry name" value="CNMP_BINDING_3"/>
    <property type="match status" value="1"/>
</dbReference>
<organism evidence="2 3">
    <name type="scientific">Teichococcus vastitatis</name>
    <dbReference type="NCBI Taxonomy" id="2307076"/>
    <lineage>
        <taxon>Bacteria</taxon>
        <taxon>Pseudomonadati</taxon>
        <taxon>Pseudomonadota</taxon>
        <taxon>Alphaproteobacteria</taxon>
        <taxon>Acetobacterales</taxon>
        <taxon>Roseomonadaceae</taxon>
        <taxon>Roseomonas</taxon>
    </lineage>
</organism>
<dbReference type="InterPro" id="IPR018490">
    <property type="entry name" value="cNMP-bd_dom_sf"/>
</dbReference>
<sequence>MKGAVNRYSPFANTDKKEAAMLEGGPQNLDMRQISRSLGVVLSFAQGDFLFREGDKPHCMYILLEGEVEVRRRNHVIERIGPGQALGILSLLDEEPRTVTAEAQSPCEVAAIDMRQFRFAVDEVPHFAWWVMRELAHRLRTTNAAL</sequence>
<gene>
    <name evidence="2" type="ORF">MON41_15010</name>
</gene>
<dbReference type="EMBL" id="JALBUU010000028">
    <property type="protein sequence ID" value="MCI0755030.1"/>
    <property type="molecule type" value="Genomic_DNA"/>
</dbReference>
<keyword evidence="3" id="KW-1185">Reference proteome</keyword>
<evidence type="ECO:0000313" key="3">
    <source>
        <dbReference type="Proteomes" id="UP001201985"/>
    </source>
</evidence>
<comment type="caution">
    <text evidence="2">The sequence shown here is derived from an EMBL/GenBank/DDBJ whole genome shotgun (WGS) entry which is preliminary data.</text>
</comment>
<dbReference type="Proteomes" id="UP001201985">
    <property type="component" value="Unassembled WGS sequence"/>
</dbReference>
<dbReference type="InterPro" id="IPR014710">
    <property type="entry name" value="RmlC-like_jellyroll"/>
</dbReference>
<reference evidence="2 3" key="1">
    <citation type="submission" date="2022-03" db="EMBL/GenBank/DDBJ databases">
        <title>Complete genome analysis of Roseomonas KG 17.1 : a prolific producer of plant growth promoters.</title>
        <authorList>
            <person name="Saadouli I."/>
            <person name="Najjari A."/>
            <person name="Mosbah A."/>
            <person name="Ouzari H.I."/>
        </authorList>
    </citation>
    <scope>NUCLEOTIDE SEQUENCE [LARGE SCALE GENOMIC DNA]</scope>
    <source>
        <strain evidence="2 3">KG17-1</strain>
    </source>
</reference>
<evidence type="ECO:0000259" key="1">
    <source>
        <dbReference type="PROSITE" id="PS50042"/>
    </source>
</evidence>
<dbReference type="PANTHER" id="PTHR11635">
    <property type="entry name" value="CAMP-DEPENDENT PROTEIN KINASE REGULATORY CHAIN"/>
    <property type="match status" value="1"/>
</dbReference>
<proteinExistence type="predicted"/>
<dbReference type="Pfam" id="PF00027">
    <property type="entry name" value="cNMP_binding"/>
    <property type="match status" value="1"/>
</dbReference>
<dbReference type="InterPro" id="IPR050503">
    <property type="entry name" value="cAMP-dep_PK_reg_su-like"/>
</dbReference>
<protein>
    <submittedName>
        <fullName evidence="2">Crp/Fnr family transcriptional regulator</fullName>
    </submittedName>
</protein>
<dbReference type="InterPro" id="IPR000595">
    <property type="entry name" value="cNMP-bd_dom"/>
</dbReference>
<accession>A0ABS9W6V4</accession>
<dbReference type="CDD" id="cd00038">
    <property type="entry name" value="CAP_ED"/>
    <property type="match status" value="1"/>
</dbReference>
<dbReference type="PANTHER" id="PTHR11635:SF152">
    <property type="entry name" value="CAMP-DEPENDENT PROTEIN KINASE TYPE I REGULATORY SUBUNIT-RELATED"/>
    <property type="match status" value="1"/>
</dbReference>
<feature type="domain" description="Cyclic nucleotide-binding" evidence="1">
    <location>
        <begin position="44"/>
        <end position="118"/>
    </location>
</feature>
<dbReference type="SUPFAM" id="SSF51206">
    <property type="entry name" value="cAMP-binding domain-like"/>
    <property type="match status" value="1"/>
</dbReference>
<name>A0ABS9W6V4_9PROT</name>